<dbReference type="PANTHER" id="PTHR20982:SF3">
    <property type="entry name" value="MITOCHONDRIAL RIBOSOME RECYCLING FACTOR PSEUDO 1"/>
    <property type="match status" value="1"/>
</dbReference>
<dbReference type="InterPro" id="IPR036191">
    <property type="entry name" value="RRF_sf"/>
</dbReference>
<dbReference type="InterPro" id="IPR002661">
    <property type="entry name" value="Ribosome_recyc_fac"/>
</dbReference>
<reference evidence="9 10" key="1">
    <citation type="journal article" date="2013" name="Pathog. Dis.">
        <title>Genome sequences of 65 Helicobacter pylori strains isolated from asymptomatic individuals and patients with gastric cancer, peptic ulcer disease, or gastritis.</title>
        <authorList>
            <person name="Blanchard T.G."/>
            <person name="Czinn S.J."/>
            <person name="Correa P."/>
            <person name="Nakazawa T."/>
            <person name="Keelan M."/>
            <person name="Morningstar L."/>
            <person name="Santana-Cruz I."/>
            <person name="Maroo A."/>
            <person name="McCracken C."/>
            <person name="Shefchek K."/>
            <person name="Daugherty S."/>
            <person name="Song Y."/>
            <person name="Fraser C.M."/>
            <person name="Fricke W.F."/>
        </authorList>
    </citation>
    <scope>NUCLEOTIDE SEQUENCE [LARGE SCALE GENOMIC DNA]</scope>
    <source>
        <strain evidence="9 10">Hp A-26</strain>
    </source>
</reference>
<dbReference type="FunFam" id="1.10.132.20:FF:000001">
    <property type="entry name" value="Ribosome-recycling factor"/>
    <property type="match status" value="1"/>
</dbReference>
<dbReference type="PANTHER" id="PTHR20982">
    <property type="entry name" value="RIBOSOME RECYCLING FACTOR"/>
    <property type="match status" value="1"/>
</dbReference>
<feature type="compositionally biased region" description="Basic and acidic residues" evidence="7">
    <location>
        <begin position="140"/>
        <end position="158"/>
    </location>
</feature>
<comment type="function">
    <text evidence="5 6">Responsible for the release of ribosomes from messenger RNA at the termination of protein biosynthesis. May increase the efficiency of translation by recycling ribosomes from one round of translation to another.</text>
</comment>
<dbReference type="Gene3D" id="3.30.1360.40">
    <property type="match status" value="1"/>
</dbReference>
<organism evidence="9 10">
    <name type="scientific">Helicobacter pylori Hp A-26</name>
    <dbReference type="NCBI Taxonomy" id="992056"/>
    <lineage>
        <taxon>Bacteria</taxon>
        <taxon>Pseudomonadati</taxon>
        <taxon>Campylobacterota</taxon>
        <taxon>Epsilonproteobacteria</taxon>
        <taxon>Campylobacterales</taxon>
        <taxon>Helicobacteraceae</taxon>
        <taxon>Helicobacter</taxon>
    </lineage>
</organism>
<dbReference type="RefSeq" id="WP_000938373.1">
    <property type="nucleotide sequence ID" value="NZ_AKOV01000009.1"/>
</dbReference>
<dbReference type="FunFam" id="3.30.1360.40:FF:000001">
    <property type="entry name" value="Ribosome-recycling factor"/>
    <property type="match status" value="1"/>
</dbReference>
<evidence type="ECO:0000256" key="3">
    <source>
        <dbReference type="ARBA" id="ARBA00022490"/>
    </source>
</evidence>
<evidence type="ECO:0000256" key="4">
    <source>
        <dbReference type="ARBA" id="ARBA00022917"/>
    </source>
</evidence>
<dbReference type="EMBL" id="AKOV01000009">
    <property type="protein sequence ID" value="EJB72973.1"/>
    <property type="molecule type" value="Genomic_DNA"/>
</dbReference>
<feature type="region of interest" description="Disordered" evidence="7">
    <location>
        <begin position="137"/>
        <end position="158"/>
    </location>
</feature>
<keyword evidence="3 6" id="KW-0963">Cytoplasm</keyword>
<evidence type="ECO:0000313" key="10">
    <source>
        <dbReference type="Proteomes" id="UP000005323"/>
    </source>
</evidence>
<dbReference type="SUPFAM" id="SSF55194">
    <property type="entry name" value="Ribosome recycling factor, RRF"/>
    <property type="match status" value="1"/>
</dbReference>
<dbReference type="InterPro" id="IPR023584">
    <property type="entry name" value="Ribosome_recyc_fac_dom"/>
</dbReference>
<keyword evidence="4 6" id="KW-0648">Protein biosynthesis</keyword>
<name>J0CGP0_HELPX</name>
<evidence type="ECO:0000256" key="1">
    <source>
        <dbReference type="ARBA" id="ARBA00004496"/>
    </source>
</evidence>
<dbReference type="AlphaFoldDB" id="J0CGP0"/>
<protein>
    <recommendedName>
        <fullName evidence="6">Ribosome-recycling factor</fullName>
        <shortName evidence="6">RRF</shortName>
    </recommendedName>
    <alternativeName>
        <fullName evidence="6">Ribosome-releasing factor</fullName>
    </alternativeName>
</protein>
<evidence type="ECO:0000256" key="6">
    <source>
        <dbReference type="HAMAP-Rule" id="MF_00040"/>
    </source>
</evidence>
<dbReference type="PATRIC" id="fig|992056.3.peg.1644"/>
<comment type="caution">
    <text evidence="9">The sequence shown here is derived from an EMBL/GenBank/DDBJ whole genome shotgun (WGS) entry which is preliminary data.</text>
</comment>
<dbReference type="GO" id="GO:0005829">
    <property type="term" value="C:cytosol"/>
    <property type="evidence" value="ECO:0007669"/>
    <property type="project" value="GOC"/>
</dbReference>
<feature type="domain" description="Ribosome recycling factor" evidence="8">
    <location>
        <begin position="20"/>
        <end position="183"/>
    </location>
</feature>
<evidence type="ECO:0000313" key="9">
    <source>
        <dbReference type="EMBL" id="EJB72973.1"/>
    </source>
</evidence>
<dbReference type="GO" id="GO:0002184">
    <property type="term" value="P:cytoplasmic translational termination"/>
    <property type="evidence" value="ECO:0007669"/>
    <property type="project" value="TreeGrafter"/>
</dbReference>
<dbReference type="Pfam" id="PF01765">
    <property type="entry name" value="RRF"/>
    <property type="match status" value="1"/>
</dbReference>
<evidence type="ECO:0000256" key="7">
    <source>
        <dbReference type="SAM" id="MobiDB-lite"/>
    </source>
</evidence>
<dbReference type="CDD" id="cd00520">
    <property type="entry name" value="RRF"/>
    <property type="match status" value="1"/>
</dbReference>
<evidence type="ECO:0000256" key="2">
    <source>
        <dbReference type="ARBA" id="ARBA00005912"/>
    </source>
</evidence>
<dbReference type="HAMAP" id="MF_00040">
    <property type="entry name" value="RRF"/>
    <property type="match status" value="1"/>
</dbReference>
<evidence type="ECO:0000259" key="8">
    <source>
        <dbReference type="Pfam" id="PF01765"/>
    </source>
</evidence>
<gene>
    <name evidence="6 9" type="primary">frr</name>
    <name evidence="9" type="ORF">HPHPA26_1701</name>
</gene>
<comment type="subcellular location">
    <subcellularLocation>
        <location evidence="1 6">Cytoplasm</location>
    </subcellularLocation>
</comment>
<dbReference type="NCBIfam" id="TIGR00496">
    <property type="entry name" value="frr"/>
    <property type="match status" value="1"/>
</dbReference>
<proteinExistence type="inferred from homology"/>
<accession>J0CGP0</accession>
<comment type="similarity">
    <text evidence="2 6">Belongs to the RRF family.</text>
</comment>
<sequence length="190" mass="21413">MLQAIYNETKDLMQKSVQALNRDFSTLRSAKVSVNILDHIKVDYYGTPTALNQVGSVMSLDATTLQISPWEKNLLKEIERSIQEANIGVNPNNDGETIKLFFPPMTSEQRKLIAKDAKAMGEKAKVAVRNIRQDANNQVKKLEKDKEISEDESKKAQEQIQKITDEAIKKIDEGVKNKEDAILQGLNHGY</sequence>
<evidence type="ECO:0000256" key="5">
    <source>
        <dbReference type="ARBA" id="ARBA00025050"/>
    </source>
</evidence>
<dbReference type="Proteomes" id="UP000005323">
    <property type="component" value="Unassembled WGS sequence"/>
</dbReference>
<dbReference type="GO" id="GO:0043023">
    <property type="term" value="F:ribosomal large subunit binding"/>
    <property type="evidence" value="ECO:0007669"/>
    <property type="project" value="TreeGrafter"/>
</dbReference>
<dbReference type="Gene3D" id="1.10.132.20">
    <property type="entry name" value="Ribosome-recycling factor"/>
    <property type="match status" value="1"/>
</dbReference>